<keyword evidence="3" id="KW-0812">Transmembrane</keyword>
<protein>
    <submittedName>
        <fullName evidence="6">Uncharacterized protein LOC111011861</fullName>
    </submittedName>
</protein>
<dbReference type="GeneID" id="111011861"/>
<feature type="compositionally biased region" description="Acidic residues" evidence="2">
    <location>
        <begin position="215"/>
        <end position="229"/>
    </location>
</feature>
<dbReference type="InterPro" id="IPR046431">
    <property type="entry name" value="FAF_dom"/>
</dbReference>
<evidence type="ECO:0000259" key="4">
    <source>
        <dbReference type="Pfam" id="PF11250"/>
    </source>
</evidence>
<name>A0A6J1CJZ0_MOMCH</name>
<organism evidence="5 6">
    <name type="scientific">Momordica charantia</name>
    <name type="common">Bitter gourd</name>
    <name type="synonym">Balsam pear</name>
    <dbReference type="NCBI Taxonomy" id="3673"/>
    <lineage>
        <taxon>Eukaryota</taxon>
        <taxon>Viridiplantae</taxon>
        <taxon>Streptophyta</taxon>
        <taxon>Embryophyta</taxon>
        <taxon>Tracheophyta</taxon>
        <taxon>Spermatophyta</taxon>
        <taxon>Magnoliopsida</taxon>
        <taxon>eudicotyledons</taxon>
        <taxon>Gunneridae</taxon>
        <taxon>Pentapetalae</taxon>
        <taxon>rosids</taxon>
        <taxon>fabids</taxon>
        <taxon>Cucurbitales</taxon>
        <taxon>Cucurbitaceae</taxon>
        <taxon>Momordiceae</taxon>
        <taxon>Momordica</taxon>
    </lineage>
</organism>
<accession>A0A6J1CJZ0</accession>
<evidence type="ECO:0000256" key="1">
    <source>
        <dbReference type="ARBA" id="ARBA00008690"/>
    </source>
</evidence>
<feature type="domain" description="FAF" evidence="4">
    <location>
        <begin position="151"/>
        <end position="208"/>
    </location>
</feature>
<dbReference type="AlphaFoldDB" id="A0A6J1CJZ0"/>
<proteinExistence type="inferred from homology"/>
<feature type="region of interest" description="Disordered" evidence="2">
    <location>
        <begin position="214"/>
        <end position="242"/>
    </location>
</feature>
<sequence length="307" mass="34462">MDYFSGERDLFGKLRIIVSSFFGFLLCASTFWSPMQTHKRRPVPESVRFSISGLKALISSEEGEEGEEKAQRLIRSAGVGIIRSKLLTHSSSSSSIRSCLLMDDLIGTESGVCLTNSIAEEIDEKSSDYRYHRVDHRDLDKQNQRCAAEKQFPPPISFLAAQAGPRTRPPWVLTRHCSDGRLTLTLERVRHLQYMESHRENGRLILKFVPAPLPDDSEDDDRDLQFVEEDGGREKRTEDAEDIESIECEEGEAIEEASDPAFKSFTYGGEGIGGGMFRDRQPFCSVDRHVVNGHFGSAPLRPMGTVT</sequence>
<dbReference type="PANTHER" id="PTHR33155:SF75">
    <property type="entry name" value="OS02G0750800 PROTEIN"/>
    <property type="match status" value="1"/>
</dbReference>
<dbReference type="KEGG" id="mcha:111011861"/>
<dbReference type="PANTHER" id="PTHR33155">
    <property type="entry name" value="FANTASTIC FOUR-LIKE PROTEIN (DUF3049)"/>
    <property type="match status" value="1"/>
</dbReference>
<dbReference type="OrthoDB" id="1928183at2759"/>
<keyword evidence="3" id="KW-1133">Transmembrane helix</keyword>
<reference evidence="6" key="1">
    <citation type="submission" date="2025-08" db="UniProtKB">
        <authorList>
            <consortium name="RefSeq"/>
        </authorList>
    </citation>
    <scope>IDENTIFICATION</scope>
    <source>
        <strain evidence="6">OHB3-1</strain>
    </source>
</reference>
<dbReference type="Proteomes" id="UP000504603">
    <property type="component" value="Unplaced"/>
</dbReference>
<evidence type="ECO:0000256" key="3">
    <source>
        <dbReference type="SAM" id="Phobius"/>
    </source>
</evidence>
<dbReference type="Pfam" id="PF11250">
    <property type="entry name" value="FAF"/>
    <property type="match status" value="1"/>
</dbReference>
<comment type="similarity">
    <text evidence="1">Belongs to the fantastic four family.</text>
</comment>
<feature type="transmembrane region" description="Helical" evidence="3">
    <location>
        <begin position="12"/>
        <end position="32"/>
    </location>
</feature>
<evidence type="ECO:0000256" key="2">
    <source>
        <dbReference type="SAM" id="MobiDB-lite"/>
    </source>
</evidence>
<keyword evidence="5" id="KW-1185">Reference proteome</keyword>
<dbReference type="RefSeq" id="XP_022141482.1">
    <property type="nucleotide sequence ID" value="XM_022285790.1"/>
</dbReference>
<gene>
    <name evidence="6" type="primary">LOC111011861</name>
</gene>
<evidence type="ECO:0000313" key="5">
    <source>
        <dbReference type="Proteomes" id="UP000504603"/>
    </source>
</evidence>
<evidence type="ECO:0000313" key="6">
    <source>
        <dbReference type="RefSeq" id="XP_022141482.1"/>
    </source>
</evidence>
<dbReference type="InterPro" id="IPR021410">
    <property type="entry name" value="FAF"/>
</dbReference>
<keyword evidence="3" id="KW-0472">Membrane</keyword>